<protein>
    <recommendedName>
        <fullName evidence="8">Rhodopsin domain-containing protein</fullName>
    </recommendedName>
</protein>
<evidence type="ECO:0000256" key="6">
    <source>
        <dbReference type="SAM" id="MobiDB-lite"/>
    </source>
</evidence>
<evidence type="ECO:0000313" key="9">
    <source>
        <dbReference type="EMBL" id="KAA8642533.1"/>
    </source>
</evidence>
<evidence type="ECO:0000256" key="5">
    <source>
        <dbReference type="ARBA" id="ARBA00038359"/>
    </source>
</evidence>
<feature type="transmembrane region" description="Helical" evidence="7">
    <location>
        <begin position="98"/>
        <end position="116"/>
    </location>
</feature>
<dbReference type="Proteomes" id="UP000324241">
    <property type="component" value="Unassembled WGS sequence"/>
</dbReference>
<feature type="domain" description="Rhodopsin" evidence="8">
    <location>
        <begin position="21"/>
        <end position="263"/>
    </location>
</feature>
<feature type="transmembrane region" description="Helical" evidence="7">
    <location>
        <begin position="41"/>
        <end position="60"/>
    </location>
</feature>
<feature type="compositionally biased region" description="Polar residues" evidence="6">
    <location>
        <begin position="355"/>
        <end position="371"/>
    </location>
</feature>
<gene>
    <name evidence="9" type="ORF">ATNIH1004_011478</name>
</gene>
<evidence type="ECO:0000259" key="8">
    <source>
        <dbReference type="Pfam" id="PF20684"/>
    </source>
</evidence>
<feature type="transmembrane region" description="Helical" evidence="7">
    <location>
        <begin position="168"/>
        <end position="193"/>
    </location>
</feature>
<sequence>MSWFQVESWIWYGFSVVVIILRFISRLQLVERFRHLQAEDCMMLLVLCFYTGLVITLNRIEHAQTNLIRPGDIGRLTAQSIKNRVYGSKLVLATEQCMLATIWGCKGCLLLLYARLTEGIRQQLAVKILAGYVVGSYVLLEIFYFAVWCRPFSNYWAVPTPNEQCSTATHHLIMTMVFNISSDILMMGIPLPLLISASLPLRSKLILVGIFSMGTFIILCATLSKVSSFKDPFSPQWMFWYIREASTAVIVANIPNCWSLVRRIFSLSSWTGSSHRKGRTYYHTRYGYGTRTHSRTRKQTGTQKENLWGSLTMSALRRTESVQEIIKDDSAGANQEIALEIWHQTSVSVVEDQPGPSNSNRGPITTVSGRG</sequence>
<comment type="similarity">
    <text evidence="5">Belongs to the SAT4 family.</text>
</comment>
<dbReference type="VEuPathDB" id="FungiDB:EYZ11_012221"/>
<dbReference type="GO" id="GO:0016020">
    <property type="term" value="C:membrane"/>
    <property type="evidence" value="ECO:0007669"/>
    <property type="project" value="UniProtKB-SubCell"/>
</dbReference>
<accession>A0A5M9MC61</accession>
<comment type="subcellular location">
    <subcellularLocation>
        <location evidence="1">Membrane</location>
        <topology evidence="1">Multi-pass membrane protein</topology>
    </subcellularLocation>
</comment>
<feature type="transmembrane region" description="Helical" evidence="7">
    <location>
        <begin position="128"/>
        <end position="148"/>
    </location>
</feature>
<keyword evidence="4 7" id="KW-0472">Membrane</keyword>
<keyword evidence="3 7" id="KW-1133">Transmembrane helix</keyword>
<dbReference type="GeneID" id="54334179"/>
<feature type="region of interest" description="Disordered" evidence="6">
    <location>
        <begin position="349"/>
        <end position="371"/>
    </location>
</feature>
<dbReference type="PANTHER" id="PTHR33048">
    <property type="entry name" value="PTH11-LIKE INTEGRAL MEMBRANE PROTEIN (AFU_ORTHOLOGUE AFUA_5G11245)"/>
    <property type="match status" value="1"/>
</dbReference>
<dbReference type="InterPro" id="IPR049326">
    <property type="entry name" value="Rhodopsin_dom_fungi"/>
</dbReference>
<name>A0A5M9MC61_9EURO</name>
<dbReference type="Pfam" id="PF20684">
    <property type="entry name" value="Fung_rhodopsin"/>
    <property type="match status" value="1"/>
</dbReference>
<feature type="transmembrane region" description="Helical" evidence="7">
    <location>
        <begin position="205"/>
        <end position="226"/>
    </location>
</feature>
<dbReference type="InterPro" id="IPR052337">
    <property type="entry name" value="SAT4-like"/>
</dbReference>
<dbReference type="AlphaFoldDB" id="A0A5M9MC61"/>
<reference evidence="9 10" key="1">
    <citation type="submission" date="2019-08" db="EMBL/GenBank/DDBJ databases">
        <title>The genome sequence of a newly discovered highly antifungal drug resistant Aspergillus species, Aspergillus tanneri NIH 1004.</title>
        <authorList>
            <person name="Mounaud S."/>
            <person name="Singh I."/>
            <person name="Joardar V."/>
            <person name="Pakala S."/>
            <person name="Pakala S."/>
            <person name="Venepally P."/>
            <person name="Chung J.K."/>
            <person name="Losada L."/>
            <person name="Nierman W.C."/>
        </authorList>
    </citation>
    <scope>NUCLEOTIDE SEQUENCE [LARGE SCALE GENOMIC DNA]</scope>
    <source>
        <strain evidence="9 10">NIH1004</strain>
    </source>
</reference>
<evidence type="ECO:0000256" key="4">
    <source>
        <dbReference type="ARBA" id="ARBA00023136"/>
    </source>
</evidence>
<organism evidence="9 10">
    <name type="scientific">Aspergillus tanneri</name>
    <dbReference type="NCBI Taxonomy" id="1220188"/>
    <lineage>
        <taxon>Eukaryota</taxon>
        <taxon>Fungi</taxon>
        <taxon>Dikarya</taxon>
        <taxon>Ascomycota</taxon>
        <taxon>Pezizomycotina</taxon>
        <taxon>Eurotiomycetes</taxon>
        <taxon>Eurotiomycetidae</taxon>
        <taxon>Eurotiales</taxon>
        <taxon>Aspergillaceae</taxon>
        <taxon>Aspergillus</taxon>
        <taxon>Aspergillus subgen. Circumdati</taxon>
    </lineage>
</organism>
<keyword evidence="2 7" id="KW-0812">Transmembrane</keyword>
<dbReference type="OrthoDB" id="3903189at2759"/>
<evidence type="ECO:0000256" key="7">
    <source>
        <dbReference type="SAM" id="Phobius"/>
    </source>
</evidence>
<evidence type="ECO:0000256" key="1">
    <source>
        <dbReference type="ARBA" id="ARBA00004141"/>
    </source>
</evidence>
<evidence type="ECO:0000313" key="10">
    <source>
        <dbReference type="Proteomes" id="UP000324241"/>
    </source>
</evidence>
<dbReference type="EMBL" id="QUQM01000008">
    <property type="protein sequence ID" value="KAA8642533.1"/>
    <property type="molecule type" value="Genomic_DNA"/>
</dbReference>
<dbReference type="RefSeq" id="XP_033421895.1">
    <property type="nucleotide sequence ID" value="XM_033576040.1"/>
</dbReference>
<proteinExistence type="inferred from homology"/>
<comment type="caution">
    <text evidence="9">The sequence shown here is derived from an EMBL/GenBank/DDBJ whole genome shotgun (WGS) entry which is preliminary data.</text>
</comment>
<evidence type="ECO:0000256" key="3">
    <source>
        <dbReference type="ARBA" id="ARBA00022989"/>
    </source>
</evidence>
<evidence type="ECO:0000256" key="2">
    <source>
        <dbReference type="ARBA" id="ARBA00022692"/>
    </source>
</evidence>
<feature type="transmembrane region" description="Helical" evidence="7">
    <location>
        <begin position="12"/>
        <end position="29"/>
    </location>
</feature>
<feature type="transmembrane region" description="Helical" evidence="7">
    <location>
        <begin position="238"/>
        <end position="261"/>
    </location>
</feature>
<dbReference type="PANTHER" id="PTHR33048:SF30">
    <property type="entry name" value="FAMILY DECARBOXYLASE, PUTATIVE (AFU_ORTHOLOGUE AFUA_7G00920)-RELATED"/>
    <property type="match status" value="1"/>
</dbReference>